<evidence type="ECO:0000256" key="1">
    <source>
        <dbReference type="SAM" id="Phobius"/>
    </source>
</evidence>
<accession>A0A5J5ISY2</accession>
<evidence type="ECO:0000313" key="3">
    <source>
        <dbReference type="EMBL" id="KAA9085109.1"/>
    </source>
</evidence>
<keyword evidence="1" id="KW-0812">Transmembrane</keyword>
<sequence>MSAVASSQRRRSALGWTGIVGGLIVAGLAVAAIAGINTTPVRGLLDPESAGPEGSRALVEVLRDRGVEVIVARDRDAAVRALSEQEATLALGDTAPLDDADLTDLRDTATGTVLLEPRTRDLRLLVDGSTSAGFADAAAAPECAVTEAEISGEITPGEMFEPGAGTDACYPVGTGFGLVAAGSDATRVVAVDATALFVNEHLATDGHAALALNLLGATGAVVWYLPSIGDGSIAAAPTLGELTPPWVTPAMLLLASAALAAALWRGRRFGPLVTENLPVTVRAAETTEGRARLYAAAGDPGHALDQLRREALVRIGRVLGLGGADAAAIADAAAARLDADRARVRGILLDDVPRSDRDLVEAADRLREIERAVIRTVRPERKTP</sequence>
<name>A0A5J5ISY2_9MICO</name>
<keyword evidence="1" id="KW-0472">Membrane</keyword>
<gene>
    <name evidence="3" type="ORF">F6B42_11435</name>
</gene>
<dbReference type="Pfam" id="PF14258">
    <property type="entry name" value="DUF4350"/>
    <property type="match status" value="1"/>
</dbReference>
<evidence type="ECO:0000313" key="4">
    <source>
        <dbReference type="Proteomes" id="UP000327039"/>
    </source>
</evidence>
<dbReference type="AlphaFoldDB" id="A0A5J5ISY2"/>
<dbReference type="Proteomes" id="UP000327039">
    <property type="component" value="Unassembled WGS sequence"/>
</dbReference>
<evidence type="ECO:0000259" key="2">
    <source>
        <dbReference type="Pfam" id="PF14258"/>
    </source>
</evidence>
<keyword evidence="4" id="KW-1185">Reference proteome</keyword>
<keyword evidence="1" id="KW-1133">Transmembrane helix</keyword>
<protein>
    <submittedName>
        <fullName evidence="3">DUF4350 domain-containing protein</fullName>
    </submittedName>
</protein>
<feature type="domain" description="DUF4350" evidence="2">
    <location>
        <begin position="47"/>
        <end position="215"/>
    </location>
</feature>
<dbReference type="OrthoDB" id="5241668at2"/>
<dbReference type="InterPro" id="IPR025646">
    <property type="entry name" value="DUF4350"/>
</dbReference>
<proteinExistence type="predicted"/>
<organism evidence="3 4">
    <name type="scientific">Microbacterium radiodurans</name>
    <dbReference type="NCBI Taxonomy" id="661398"/>
    <lineage>
        <taxon>Bacteria</taxon>
        <taxon>Bacillati</taxon>
        <taxon>Actinomycetota</taxon>
        <taxon>Actinomycetes</taxon>
        <taxon>Micrococcales</taxon>
        <taxon>Microbacteriaceae</taxon>
        <taxon>Microbacterium</taxon>
    </lineage>
</organism>
<feature type="transmembrane region" description="Helical" evidence="1">
    <location>
        <begin position="13"/>
        <end position="36"/>
    </location>
</feature>
<reference evidence="4" key="1">
    <citation type="submission" date="2019-09" db="EMBL/GenBank/DDBJ databases">
        <title>Mumia zhuanghuii sp. nov. isolated from the intestinal contents of plateau pika (Ochotona curzoniae) in the Qinghai-Tibet plateau of China.</title>
        <authorList>
            <person name="Tian Z."/>
        </authorList>
    </citation>
    <scope>NUCLEOTIDE SEQUENCE [LARGE SCALE GENOMIC DNA]</scope>
    <source>
        <strain evidence="4">DSM 25564</strain>
    </source>
</reference>
<comment type="caution">
    <text evidence="3">The sequence shown here is derived from an EMBL/GenBank/DDBJ whole genome shotgun (WGS) entry which is preliminary data.</text>
</comment>
<dbReference type="EMBL" id="VYRZ01000003">
    <property type="protein sequence ID" value="KAA9085109.1"/>
    <property type="molecule type" value="Genomic_DNA"/>
</dbReference>